<sequence length="289" mass="32626">MGERPQRVFLPLGLRFHGGLGHQLGLKLLQFELDRCRFGFLRIHLAFVQGTRSTQRVFELLLAIQFALEVLFHCVDAVGRRLSFDVAAGGFGLQGRDGPPKVLLDGMESLRILLPPLSMQFAFRFQTSDVRGLSLQAETQPLQVFRARDLELLQLVVHVLLLQRACTKRVGESCDVILMRAKQGVLRLCVLLQRHLDLLERFVHGCEIVDALPQLRVAAVLQLVLELLVGHLQTSRLLLPLLFGVFSFAKSFHEVGQPPEQHLHGIRLFSRSIHLVLLIIISLWPRGLV</sequence>
<dbReference type="AlphaFoldDB" id="W4G7Z6"/>
<name>W4G7Z6_APHAT</name>
<accession>W4G7Z6</accession>
<protein>
    <submittedName>
        <fullName evidence="1">Uncharacterized protein</fullName>
    </submittedName>
</protein>
<dbReference type="RefSeq" id="XP_009835212.1">
    <property type="nucleotide sequence ID" value="XM_009836910.1"/>
</dbReference>
<reference evidence="1" key="1">
    <citation type="submission" date="2013-12" db="EMBL/GenBank/DDBJ databases">
        <title>The Genome Sequence of Aphanomyces astaci APO3.</title>
        <authorList>
            <consortium name="The Broad Institute Genomics Platform"/>
            <person name="Russ C."/>
            <person name="Tyler B."/>
            <person name="van West P."/>
            <person name="Dieguez-Uribeondo J."/>
            <person name="Young S.K."/>
            <person name="Zeng Q."/>
            <person name="Gargeya S."/>
            <person name="Fitzgerald M."/>
            <person name="Abouelleil A."/>
            <person name="Alvarado L."/>
            <person name="Chapman S.B."/>
            <person name="Gainer-Dewar J."/>
            <person name="Goldberg J."/>
            <person name="Griggs A."/>
            <person name="Gujja S."/>
            <person name="Hansen M."/>
            <person name="Howarth C."/>
            <person name="Imamovic A."/>
            <person name="Ireland A."/>
            <person name="Larimer J."/>
            <person name="McCowan C."/>
            <person name="Murphy C."/>
            <person name="Pearson M."/>
            <person name="Poon T.W."/>
            <person name="Priest M."/>
            <person name="Roberts A."/>
            <person name="Saif S."/>
            <person name="Shea T."/>
            <person name="Sykes S."/>
            <person name="Wortman J."/>
            <person name="Nusbaum C."/>
            <person name="Birren B."/>
        </authorList>
    </citation>
    <scope>NUCLEOTIDE SEQUENCE [LARGE SCALE GENOMIC DNA]</scope>
    <source>
        <strain evidence="1">APO3</strain>
    </source>
</reference>
<dbReference type="VEuPathDB" id="FungiDB:H257_10381"/>
<gene>
    <name evidence="1" type="ORF">H257_10381</name>
</gene>
<organism evidence="1">
    <name type="scientific">Aphanomyces astaci</name>
    <name type="common">Crayfish plague agent</name>
    <dbReference type="NCBI Taxonomy" id="112090"/>
    <lineage>
        <taxon>Eukaryota</taxon>
        <taxon>Sar</taxon>
        <taxon>Stramenopiles</taxon>
        <taxon>Oomycota</taxon>
        <taxon>Saprolegniomycetes</taxon>
        <taxon>Saprolegniales</taxon>
        <taxon>Verrucalvaceae</taxon>
        <taxon>Aphanomyces</taxon>
    </lineage>
</organism>
<evidence type="ECO:0000313" key="1">
    <source>
        <dbReference type="EMBL" id="ETV75164.1"/>
    </source>
</evidence>
<proteinExistence type="predicted"/>
<dbReference type="GeneID" id="20812377"/>
<dbReference type="EMBL" id="KI913141">
    <property type="protein sequence ID" value="ETV75164.1"/>
    <property type="molecule type" value="Genomic_DNA"/>
</dbReference>